<feature type="chain" id="PRO_5012284508" evidence="1">
    <location>
        <begin position="23"/>
        <end position="150"/>
    </location>
</feature>
<organism evidence="3 4">
    <name type="scientific">Hymenobacter gelipurpurascens</name>
    <dbReference type="NCBI Taxonomy" id="89968"/>
    <lineage>
        <taxon>Bacteria</taxon>
        <taxon>Pseudomonadati</taxon>
        <taxon>Bacteroidota</taxon>
        <taxon>Cytophagia</taxon>
        <taxon>Cytophagales</taxon>
        <taxon>Hymenobacteraceae</taxon>
        <taxon>Hymenobacter</taxon>
    </lineage>
</organism>
<evidence type="ECO:0000313" key="4">
    <source>
        <dbReference type="Proteomes" id="UP000198131"/>
    </source>
</evidence>
<dbReference type="Proteomes" id="UP000198131">
    <property type="component" value="Unassembled WGS sequence"/>
</dbReference>
<sequence>MKTNLFRLFMLLFVVAAVPACNDDDDDNNNPTPSTTVQLQATLNAQQEVPATPSAATGTMTGSFDKVTRLLTYTVTYQGITPSAGHIHQAAPGVNGPIIVPFASVATSPISGTATLSEADAVKLLAGETYTNLHTPAFPGGEIRGNITVK</sequence>
<gene>
    <name evidence="3" type="ORF">SAMN06265337_2831</name>
</gene>
<keyword evidence="1" id="KW-0732">Signal</keyword>
<feature type="signal peptide" evidence="1">
    <location>
        <begin position="1"/>
        <end position="22"/>
    </location>
</feature>
<evidence type="ECO:0000256" key="1">
    <source>
        <dbReference type="SAM" id="SignalP"/>
    </source>
</evidence>
<protein>
    <submittedName>
        <fullName evidence="3">CHRD domain-containing protein</fullName>
    </submittedName>
</protein>
<proteinExistence type="predicted"/>
<dbReference type="SMART" id="SM00754">
    <property type="entry name" value="CHRD"/>
    <property type="match status" value="1"/>
</dbReference>
<dbReference type="InterPro" id="IPR010895">
    <property type="entry name" value="CHRD"/>
</dbReference>
<dbReference type="RefSeq" id="WP_088844161.1">
    <property type="nucleotide sequence ID" value="NZ_FYEW01000002.1"/>
</dbReference>
<name>A0A212UAN3_9BACT</name>
<evidence type="ECO:0000313" key="3">
    <source>
        <dbReference type="EMBL" id="SNC75352.1"/>
    </source>
</evidence>
<dbReference type="AlphaFoldDB" id="A0A212UAN3"/>
<evidence type="ECO:0000259" key="2">
    <source>
        <dbReference type="PROSITE" id="PS50933"/>
    </source>
</evidence>
<keyword evidence="4" id="KW-1185">Reference proteome</keyword>
<dbReference type="OrthoDB" id="571052at2"/>
<dbReference type="PROSITE" id="PS50933">
    <property type="entry name" value="CHRD"/>
    <property type="match status" value="1"/>
</dbReference>
<reference evidence="4" key="1">
    <citation type="submission" date="2017-06" db="EMBL/GenBank/DDBJ databases">
        <authorList>
            <person name="Varghese N."/>
            <person name="Submissions S."/>
        </authorList>
    </citation>
    <scope>NUCLEOTIDE SEQUENCE [LARGE SCALE GENOMIC DNA]</scope>
    <source>
        <strain evidence="4">DSM 11116</strain>
    </source>
</reference>
<dbReference type="EMBL" id="FYEW01000002">
    <property type="protein sequence ID" value="SNC75352.1"/>
    <property type="molecule type" value="Genomic_DNA"/>
</dbReference>
<feature type="domain" description="CHRD" evidence="2">
    <location>
        <begin position="35"/>
        <end position="150"/>
    </location>
</feature>
<dbReference type="Pfam" id="PF07452">
    <property type="entry name" value="CHRD"/>
    <property type="match status" value="1"/>
</dbReference>
<accession>A0A212UAN3</accession>